<proteinExistence type="predicted"/>
<sequence length="201" mass="24178">MQKSQKVETDGQMQNEKELESQKYKLEPQEEFIYENDFTKTSLDIEIKGIVQNQEYETNLINFIQRHKSLTYFRLNLPSFKQLDKLTEALTESPHLETVQIKLDQNNMFSLIDELIIKNTCLNYHNLKKLDLSMIFYMETITQMNFLAYFLQNFKNFEDLNLSIRQINFICKLCEKIYNLSIKQILMHLQLYLIFSKQNQM</sequence>
<evidence type="ECO:0000313" key="3">
    <source>
        <dbReference type="Proteomes" id="UP000009168"/>
    </source>
</evidence>
<dbReference type="InParanoid" id="Q228Y5"/>
<dbReference type="EMBL" id="GG662675">
    <property type="protein sequence ID" value="EAR81853.2"/>
    <property type="molecule type" value="Genomic_DNA"/>
</dbReference>
<name>Q228Y5_TETTS</name>
<protein>
    <submittedName>
        <fullName evidence="2">Uncharacterized protein</fullName>
    </submittedName>
</protein>
<evidence type="ECO:0000256" key="1">
    <source>
        <dbReference type="SAM" id="MobiDB-lite"/>
    </source>
</evidence>
<dbReference type="SUPFAM" id="SSF52047">
    <property type="entry name" value="RNI-like"/>
    <property type="match status" value="1"/>
</dbReference>
<dbReference type="KEGG" id="tet:TTHERM_01469340"/>
<dbReference type="Proteomes" id="UP000009168">
    <property type="component" value="Unassembled WGS sequence"/>
</dbReference>
<evidence type="ECO:0000313" key="2">
    <source>
        <dbReference type="EMBL" id="EAR81853.2"/>
    </source>
</evidence>
<gene>
    <name evidence="2" type="ORF">TTHERM_01469340</name>
</gene>
<dbReference type="AlphaFoldDB" id="Q228Y5"/>
<dbReference type="GeneID" id="7833714"/>
<dbReference type="RefSeq" id="XP_001029516.2">
    <property type="nucleotide sequence ID" value="XM_001029516.2"/>
</dbReference>
<organism evidence="2 3">
    <name type="scientific">Tetrahymena thermophila (strain SB210)</name>
    <dbReference type="NCBI Taxonomy" id="312017"/>
    <lineage>
        <taxon>Eukaryota</taxon>
        <taxon>Sar</taxon>
        <taxon>Alveolata</taxon>
        <taxon>Ciliophora</taxon>
        <taxon>Intramacronucleata</taxon>
        <taxon>Oligohymenophorea</taxon>
        <taxon>Hymenostomatida</taxon>
        <taxon>Tetrahymenina</taxon>
        <taxon>Tetrahymenidae</taxon>
        <taxon>Tetrahymena</taxon>
    </lineage>
</organism>
<dbReference type="HOGENOM" id="CLU_656384_0_0_1"/>
<feature type="region of interest" description="Disordered" evidence="1">
    <location>
        <begin position="1"/>
        <end position="23"/>
    </location>
</feature>
<accession>Q228Y5</accession>
<reference evidence="3" key="1">
    <citation type="journal article" date="2006" name="PLoS Biol.">
        <title>Macronuclear genome sequence of the ciliate Tetrahymena thermophila, a model eukaryote.</title>
        <authorList>
            <person name="Eisen J.A."/>
            <person name="Coyne R.S."/>
            <person name="Wu M."/>
            <person name="Wu D."/>
            <person name="Thiagarajan M."/>
            <person name="Wortman J.R."/>
            <person name="Badger J.H."/>
            <person name="Ren Q."/>
            <person name="Amedeo P."/>
            <person name="Jones K.M."/>
            <person name="Tallon L.J."/>
            <person name="Delcher A.L."/>
            <person name="Salzberg S.L."/>
            <person name="Silva J.C."/>
            <person name="Haas B.J."/>
            <person name="Majoros W.H."/>
            <person name="Farzad M."/>
            <person name="Carlton J.M."/>
            <person name="Smith R.K. Jr."/>
            <person name="Garg J."/>
            <person name="Pearlman R.E."/>
            <person name="Karrer K.M."/>
            <person name="Sun L."/>
            <person name="Manning G."/>
            <person name="Elde N.C."/>
            <person name="Turkewitz A.P."/>
            <person name="Asai D.J."/>
            <person name="Wilkes D.E."/>
            <person name="Wang Y."/>
            <person name="Cai H."/>
            <person name="Collins K."/>
            <person name="Stewart B.A."/>
            <person name="Lee S.R."/>
            <person name="Wilamowska K."/>
            <person name="Weinberg Z."/>
            <person name="Ruzzo W.L."/>
            <person name="Wloga D."/>
            <person name="Gaertig J."/>
            <person name="Frankel J."/>
            <person name="Tsao C.-C."/>
            <person name="Gorovsky M.A."/>
            <person name="Keeling P.J."/>
            <person name="Waller R.F."/>
            <person name="Patron N.J."/>
            <person name="Cherry J.M."/>
            <person name="Stover N.A."/>
            <person name="Krieger C.J."/>
            <person name="del Toro C."/>
            <person name="Ryder H.F."/>
            <person name="Williamson S.C."/>
            <person name="Barbeau R.A."/>
            <person name="Hamilton E.P."/>
            <person name="Orias E."/>
        </authorList>
    </citation>
    <scope>NUCLEOTIDE SEQUENCE [LARGE SCALE GENOMIC DNA]</scope>
    <source>
        <strain evidence="3">SB210</strain>
    </source>
</reference>
<keyword evidence="3" id="KW-1185">Reference proteome</keyword>